<organism evidence="3 4">
    <name type="scientific">Persicobacter diffluens</name>
    <dbReference type="NCBI Taxonomy" id="981"/>
    <lineage>
        <taxon>Bacteria</taxon>
        <taxon>Pseudomonadati</taxon>
        <taxon>Bacteroidota</taxon>
        <taxon>Cytophagia</taxon>
        <taxon>Cytophagales</taxon>
        <taxon>Persicobacteraceae</taxon>
        <taxon>Persicobacter</taxon>
    </lineage>
</organism>
<evidence type="ECO:0000256" key="1">
    <source>
        <dbReference type="SAM" id="Phobius"/>
    </source>
</evidence>
<proteinExistence type="predicted"/>
<feature type="transmembrane region" description="Helical" evidence="1">
    <location>
        <begin position="70"/>
        <end position="99"/>
    </location>
</feature>
<evidence type="ECO:0000313" key="3">
    <source>
        <dbReference type="EMBL" id="GJM59504.1"/>
    </source>
</evidence>
<reference evidence="3 4" key="1">
    <citation type="submission" date="2021-12" db="EMBL/GenBank/DDBJ databases">
        <title>Genome sequencing of bacteria with rrn-lacking chromosome and rrn-plasmid.</title>
        <authorList>
            <person name="Anda M."/>
            <person name="Iwasaki W."/>
        </authorList>
    </citation>
    <scope>NUCLEOTIDE SEQUENCE [LARGE SCALE GENOMIC DNA]</scope>
    <source>
        <strain evidence="3 4">NBRC 15940</strain>
    </source>
</reference>
<keyword evidence="4" id="KW-1185">Reference proteome</keyword>
<evidence type="ECO:0000313" key="4">
    <source>
        <dbReference type="Proteomes" id="UP001310022"/>
    </source>
</evidence>
<comment type="caution">
    <text evidence="3">The sequence shown here is derived from an EMBL/GenBank/DDBJ whole genome shotgun (WGS) entry which is preliminary data.</text>
</comment>
<sequence>MISEDINKQGKLAKVGWIAKMEKKWELDSAWQVLIILLVFSLTGSTVVWLRKGLYFALGYDETTPMWLKVITYLVFVFPSYQILILVYGWIFGQFDFFWKKEKKMLQRMRLMKKEKQ</sequence>
<feature type="domain" description="DUF6787" evidence="2">
    <location>
        <begin position="35"/>
        <end position="112"/>
    </location>
</feature>
<protein>
    <recommendedName>
        <fullName evidence="2">DUF6787 domain-containing protein</fullName>
    </recommendedName>
</protein>
<dbReference type="InterPro" id="IPR046714">
    <property type="entry name" value="DUF6787"/>
</dbReference>
<dbReference type="RefSeq" id="WP_060685055.1">
    <property type="nucleotide sequence ID" value="NZ_BQKE01000001.1"/>
</dbReference>
<name>A0AAN4VSW0_9BACT</name>
<dbReference type="EMBL" id="BQKE01000001">
    <property type="protein sequence ID" value="GJM59504.1"/>
    <property type="molecule type" value="Genomic_DNA"/>
</dbReference>
<feature type="transmembrane region" description="Helical" evidence="1">
    <location>
        <begin position="30"/>
        <end position="50"/>
    </location>
</feature>
<accession>A0AAN4VSW0</accession>
<keyword evidence="1" id="KW-0812">Transmembrane</keyword>
<gene>
    <name evidence="3" type="ORF">PEDI_00560</name>
</gene>
<evidence type="ECO:0000259" key="2">
    <source>
        <dbReference type="Pfam" id="PF20584"/>
    </source>
</evidence>
<dbReference type="Pfam" id="PF20584">
    <property type="entry name" value="DUF6787"/>
    <property type="match status" value="1"/>
</dbReference>
<keyword evidence="1" id="KW-1133">Transmembrane helix</keyword>
<keyword evidence="1" id="KW-0472">Membrane</keyword>
<dbReference type="AlphaFoldDB" id="A0AAN4VSW0"/>
<dbReference type="Proteomes" id="UP001310022">
    <property type="component" value="Unassembled WGS sequence"/>
</dbReference>